<evidence type="ECO:0000256" key="6">
    <source>
        <dbReference type="ARBA" id="ARBA00023277"/>
    </source>
</evidence>
<name>A0A445KF69_GLYSO</name>
<feature type="domain" description="Glycoside hydrolase family 9" evidence="9">
    <location>
        <begin position="2"/>
        <end position="337"/>
    </location>
</feature>
<dbReference type="AlphaFoldDB" id="A0A445KF69"/>
<evidence type="ECO:0000256" key="3">
    <source>
        <dbReference type="ARBA" id="ARBA00012601"/>
    </source>
</evidence>
<keyword evidence="6" id="KW-0119">Carbohydrate metabolism</keyword>
<proteinExistence type="inferred from homology"/>
<organism evidence="10 11">
    <name type="scientific">Glycine soja</name>
    <name type="common">Wild soybean</name>
    <dbReference type="NCBI Taxonomy" id="3848"/>
    <lineage>
        <taxon>Eukaryota</taxon>
        <taxon>Viridiplantae</taxon>
        <taxon>Streptophyta</taxon>
        <taxon>Embryophyta</taxon>
        <taxon>Tracheophyta</taxon>
        <taxon>Spermatophyta</taxon>
        <taxon>Magnoliopsida</taxon>
        <taxon>eudicotyledons</taxon>
        <taxon>Gunneridae</taxon>
        <taxon>Pentapetalae</taxon>
        <taxon>rosids</taxon>
        <taxon>fabids</taxon>
        <taxon>Fabales</taxon>
        <taxon>Fabaceae</taxon>
        <taxon>Papilionoideae</taxon>
        <taxon>50 kb inversion clade</taxon>
        <taxon>NPAAA clade</taxon>
        <taxon>indigoferoid/millettioid clade</taxon>
        <taxon>Phaseoleae</taxon>
        <taxon>Glycine</taxon>
        <taxon>Glycine subgen. Soja</taxon>
    </lineage>
</organism>
<dbReference type="Gene3D" id="1.50.10.10">
    <property type="match status" value="1"/>
</dbReference>
<evidence type="ECO:0000259" key="9">
    <source>
        <dbReference type="Pfam" id="PF00759"/>
    </source>
</evidence>
<dbReference type="GO" id="GO:0008810">
    <property type="term" value="F:cellulase activity"/>
    <property type="evidence" value="ECO:0007669"/>
    <property type="project" value="UniProtKB-EC"/>
</dbReference>
<dbReference type="Proteomes" id="UP000289340">
    <property type="component" value="Chromosome 6"/>
</dbReference>
<evidence type="ECO:0000256" key="2">
    <source>
        <dbReference type="ARBA" id="ARBA00007072"/>
    </source>
</evidence>
<sequence>MTWRKDSALQDVYIVDLVGGYYDAGDNVKFNFPMAFSTTMHACLEYLKHALDAIRWAREYFLKATSIPGFVFAQVGDPYADHNCWERPEDMDTPRTAFAVSRDFPGSEVSAASSIVYSKYHLGYSTRLLQRAIKVFDFADKYRGSYNDIGETHRIHFYCDFSGYQDELVWGAAWLFKATKRPYYADYIDKNIHNLKNFAEFGWDSKDVGINVLVSKLLINSSSNSKPFILNNADKLVCSVLPESPSVLVSYCSGGLLFKPGGSNLQHATTISFLFLVYAGYLKQTNKEINCGGKVFASPKRLKQIARGQVDYILGSNPANMSYMVGYGAKYPERIHHCERRIILF</sequence>
<dbReference type="EC" id="3.2.1.4" evidence="3"/>
<keyword evidence="8" id="KW-0624">Polysaccharide degradation</keyword>
<dbReference type="PANTHER" id="PTHR22298">
    <property type="entry name" value="ENDO-1,4-BETA-GLUCANASE"/>
    <property type="match status" value="1"/>
</dbReference>
<comment type="caution">
    <text evidence="10">The sequence shown here is derived from an EMBL/GenBank/DDBJ whole genome shotgun (WGS) entry which is preliminary data.</text>
</comment>
<comment type="similarity">
    <text evidence="2">Belongs to the glycosyl hydrolase 9 (cellulase E) family.</text>
</comment>
<dbReference type="InterPro" id="IPR001701">
    <property type="entry name" value="Glyco_hydro_9"/>
</dbReference>
<dbReference type="SUPFAM" id="SSF48208">
    <property type="entry name" value="Six-hairpin glycosidases"/>
    <property type="match status" value="1"/>
</dbReference>
<keyword evidence="11" id="KW-1185">Reference proteome</keyword>
<dbReference type="Pfam" id="PF00759">
    <property type="entry name" value="Glyco_hydro_9"/>
    <property type="match status" value="1"/>
</dbReference>
<comment type="catalytic activity">
    <reaction evidence="1">
        <text>Endohydrolysis of (1-&gt;4)-beta-D-glucosidic linkages in cellulose, lichenin and cereal beta-D-glucans.</text>
        <dbReference type="EC" id="3.2.1.4"/>
    </reaction>
</comment>
<evidence type="ECO:0000313" key="10">
    <source>
        <dbReference type="EMBL" id="RZC09494.1"/>
    </source>
</evidence>
<evidence type="ECO:0000256" key="8">
    <source>
        <dbReference type="ARBA" id="ARBA00023326"/>
    </source>
</evidence>
<dbReference type="InterPro" id="IPR012341">
    <property type="entry name" value="6hp_glycosidase-like_sf"/>
</dbReference>
<keyword evidence="5" id="KW-0136">Cellulose degradation</keyword>
<dbReference type="GO" id="GO:0030245">
    <property type="term" value="P:cellulose catabolic process"/>
    <property type="evidence" value="ECO:0007669"/>
    <property type="project" value="UniProtKB-KW"/>
</dbReference>
<protein>
    <recommendedName>
        <fullName evidence="3">cellulase</fullName>
        <ecNumber evidence="3">3.2.1.4</ecNumber>
    </recommendedName>
</protein>
<keyword evidence="4 10" id="KW-0378">Hydrolase</keyword>
<keyword evidence="7 10" id="KW-0326">Glycosidase</keyword>
<dbReference type="EMBL" id="QZWG01000006">
    <property type="protein sequence ID" value="RZC09494.1"/>
    <property type="molecule type" value="Genomic_DNA"/>
</dbReference>
<evidence type="ECO:0000256" key="4">
    <source>
        <dbReference type="ARBA" id="ARBA00022801"/>
    </source>
</evidence>
<evidence type="ECO:0000256" key="1">
    <source>
        <dbReference type="ARBA" id="ARBA00000966"/>
    </source>
</evidence>
<dbReference type="InterPro" id="IPR008928">
    <property type="entry name" value="6-hairpin_glycosidase_sf"/>
</dbReference>
<reference evidence="10 11" key="1">
    <citation type="submission" date="2018-09" db="EMBL/GenBank/DDBJ databases">
        <title>A high-quality reference genome of wild soybean provides a powerful tool to mine soybean genomes.</title>
        <authorList>
            <person name="Xie M."/>
            <person name="Chung C.Y.L."/>
            <person name="Li M.-W."/>
            <person name="Wong F.-L."/>
            <person name="Chan T.-F."/>
            <person name="Lam H.-M."/>
        </authorList>
    </citation>
    <scope>NUCLEOTIDE SEQUENCE [LARGE SCALE GENOMIC DNA]</scope>
    <source>
        <strain evidence="11">cv. W05</strain>
        <tissue evidence="10">Hypocotyl of etiolated seedlings</tissue>
    </source>
</reference>
<accession>A0A445KF69</accession>
<gene>
    <name evidence="10" type="ORF">D0Y65_016002</name>
</gene>
<evidence type="ECO:0000256" key="7">
    <source>
        <dbReference type="ARBA" id="ARBA00023295"/>
    </source>
</evidence>
<evidence type="ECO:0000313" key="11">
    <source>
        <dbReference type="Proteomes" id="UP000289340"/>
    </source>
</evidence>
<evidence type="ECO:0000256" key="5">
    <source>
        <dbReference type="ARBA" id="ARBA00023001"/>
    </source>
</evidence>